<proteinExistence type="predicted"/>
<organism evidence="1">
    <name type="scientific">Cacopsylla melanoneura</name>
    <dbReference type="NCBI Taxonomy" id="428564"/>
    <lineage>
        <taxon>Eukaryota</taxon>
        <taxon>Metazoa</taxon>
        <taxon>Ecdysozoa</taxon>
        <taxon>Arthropoda</taxon>
        <taxon>Hexapoda</taxon>
        <taxon>Insecta</taxon>
        <taxon>Pterygota</taxon>
        <taxon>Neoptera</taxon>
        <taxon>Paraneoptera</taxon>
        <taxon>Hemiptera</taxon>
        <taxon>Sternorrhyncha</taxon>
        <taxon>Psylloidea</taxon>
        <taxon>Psyllidae</taxon>
        <taxon>Psyllinae</taxon>
        <taxon>Cacopsylla</taxon>
    </lineage>
</organism>
<dbReference type="EMBL" id="HBUF01018691">
    <property type="protein sequence ID" value="CAG6610529.1"/>
    <property type="molecule type" value="Transcribed_RNA"/>
</dbReference>
<accession>A0A8D8LRZ3</accession>
<dbReference type="AlphaFoldDB" id="A0A8D8LRZ3"/>
<dbReference type="EMBL" id="HBUF01018690">
    <property type="protein sequence ID" value="CAG6610527.1"/>
    <property type="molecule type" value="Transcribed_RNA"/>
</dbReference>
<reference evidence="1" key="1">
    <citation type="submission" date="2021-05" db="EMBL/GenBank/DDBJ databases">
        <authorList>
            <person name="Alioto T."/>
            <person name="Alioto T."/>
            <person name="Gomez Garrido J."/>
        </authorList>
    </citation>
    <scope>NUCLEOTIDE SEQUENCE</scope>
</reference>
<sequence>MELISESDPLSSCGITGDGVREKLVMKCSCRSVLPASSTITTGVAALPGMGEVGWRTLGDLTIGWGDLIAPSVADLLCRFRLSVMVLGWSPGLWLASNTQLWV</sequence>
<protein>
    <submittedName>
        <fullName evidence="1">Uncharacterized protein</fullName>
    </submittedName>
</protein>
<dbReference type="EMBL" id="HBUF01018692">
    <property type="protein sequence ID" value="CAG6610531.1"/>
    <property type="molecule type" value="Transcribed_RNA"/>
</dbReference>
<name>A0A8D8LRZ3_9HEMI</name>
<evidence type="ECO:0000313" key="1">
    <source>
        <dbReference type="EMBL" id="CAG6610527.1"/>
    </source>
</evidence>